<dbReference type="InterPro" id="IPR008914">
    <property type="entry name" value="PEBP"/>
</dbReference>
<dbReference type="CDD" id="cd00866">
    <property type="entry name" value="PEBP_euk"/>
    <property type="match status" value="1"/>
</dbReference>
<dbReference type="AlphaFoldDB" id="A0AAN8ELK9"/>
<organism evidence="2 3">
    <name type="scientific">Knufia fluminis</name>
    <dbReference type="NCBI Taxonomy" id="191047"/>
    <lineage>
        <taxon>Eukaryota</taxon>
        <taxon>Fungi</taxon>
        <taxon>Dikarya</taxon>
        <taxon>Ascomycota</taxon>
        <taxon>Pezizomycotina</taxon>
        <taxon>Eurotiomycetes</taxon>
        <taxon>Chaetothyriomycetidae</taxon>
        <taxon>Chaetothyriales</taxon>
        <taxon>Trichomeriaceae</taxon>
        <taxon>Knufia</taxon>
    </lineage>
</organism>
<dbReference type="PANTHER" id="PTHR11362:SF148">
    <property type="entry name" value="CARBOXYPEPTIDASE Y INHIBITOR"/>
    <property type="match status" value="1"/>
</dbReference>
<dbReference type="Proteomes" id="UP001316803">
    <property type="component" value="Unassembled WGS sequence"/>
</dbReference>
<dbReference type="GO" id="GO:0046578">
    <property type="term" value="P:regulation of Ras protein signal transduction"/>
    <property type="evidence" value="ECO:0007669"/>
    <property type="project" value="TreeGrafter"/>
</dbReference>
<reference evidence="2 3" key="1">
    <citation type="submission" date="2022-12" db="EMBL/GenBank/DDBJ databases">
        <title>Genomic features and morphological characterization of a novel Knufia sp. strain isolated from spacecraft assembly facility.</title>
        <authorList>
            <person name="Teixeira M."/>
            <person name="Chander A.M."/>
            <person name="Stajich J.E."/>
            <person name="Venkateswaran K."/>
        </authorList>
    </citation>
    <scope>NUCLEOTIDE SEQUENCE [LARGE SCALE GENOMIC DNA]</scope>
    <source>
        <strain evidence="2 3">FJI-L2-BK-P2</strain>
    </source>
</reference>
<dbReference type="PANTHER" id="PTHR11362">
    <property type="entry name" value="PHOSPHATIDYLETHANOLAMINE-BINDING PROTEIN"/>
    <property type="match status" value="1"/>
</dbReference>
<dbReference type="Gene3D" id="3.90.280.10">
    <property type="entry name" value="PEBP-like"/>
    <property type="match status" value="1"/>
</dbReference>
<name>A0AAN8ELK9_9EURO</name>
<protein>
    <submittedName>
        <fullName evidence="2">Carboxypeptidase Y inhibitor</fullName>
    </submittedName>
</protein>
<feature type="chain" id="PRO_5043038351" evidence="1">
    <location>
        <begin position="19"/>
        <end position="266"/>
    </location>
</feature>
<dbReference type="InterPro" id="IPR036610">
    <property type="entry name" value="PEBP-like_sf"/>
</dbReference>
<proteinExistence type="predicted"/>
<dbReference type="InterPro" id="IPR035810">
    <property type="entry name" value="PEBP_euk"/>
</dbReference>
<dbReference type="GO" id="GO:0030162">
    <property type="term" value="P:regulation of proteolysis"/>
    <property type="evidence" value="ECO:0007669"/>
    <property type="project" value="TreeGrafter"/>
</dbReference>
<keyword evidence="3" id="KW-1185">Reference proteome</keyword>
<gene>
    <name evidence="2" type="primary">TFS1</name>
    <name evidence="2" type="ORF">OHC33_000447</name>
</gene>
<keyword evidence="1" id="KW-0732">Signal</keyword>
<evidence type="ECO:0000313" key="2">
    <source>
        <dbReference type="EMBL" id="KAK5958604.1"/>
    </source>
</evidence>
<dbReference type="Pfam" id="PF01161">
    <property type="entry name" value="PBP"/>
    <property type="match status" value="1"/>
</dbReference>
<dbReference type="GO" id="GO:0005543">
    <property type="term" value="F:phospholipid binding"/>
    <property type="evidence" value="ECO:0007669"/>
    <property type="project" value="TreeGrafter"/>
</dbReference>
<dbReference type="GO" id="GO:0030414">
    <property type="term" value="F:peptidase inhibitor activity"/>
    <property type="evidence" value="ECO:0007669"/>
    <property type="project" value="TreeGrafter"/>
</dbReference>
<evidence type="ECO:0000256" key="1">
    <source>
        <dbReference type="SAM" id="SignalP"/>
    </source>
</evidence>
<comment type="caution">
    <text evidence="2">The sequence shown here is derived from an EMBL/GenBank/DDBJ whole genome shotgun (WGS) entry which is preliminary data.</text>
</comment>
<evidence type="ECO:0000313" key="3">
    <source>
        <dbReference type="Proteomes" id="UP001316803"/>
    </source>
</evidence>
<sequence>MYQIQRFVALSTLAGALAHPNVLPKYQQEIIQPTPGVDNNNNIHFQSTIRDVLLANQIIPQVLDDFEPTYYLDLTYEKEHERVLMGNDIPPSSVSERPVFTFHPLAGPPDYGDQPNDKNLTFTLALTDPDALSRKHPVKSEMCHWIVTNLTSPLGGEETEWPRLTDIFEKFEHLIEDEFDLELDGSIMGAKPGELETYQPPTPPKKTGPHRYVFVLLEGDASSLKAPKERPHWGYGKERHGVRDWSKENDLKVVGANFFFAQHKKQ</sequence>
<dbReference type="EMBL" id="JAKLMC020000001">
    <property type="protein sequence ID" value="KAK5958604.1"/>
    <property type="molecule type" value="Genomic_DNA"/>
</dbReference>
<dbReference type="SUPFAM" id="SSF49777">
    <property type="entry name" value="PEBP-like"/>
    <property type="match status" value="1"/>
</dbReference>
<accession>A0AAN8ELK9</accession>
<feature type="signal peptide" evidence="1">
    <location>
        <begin position="1"/>
        <end position="18"/>
    </location>
</feature>